<sequence>MKFTKNKFIAGVIIIAVLLVAYFGTGPIGSLKKATETAASQPTASITAELTPDTQADGSVASGDTPSQSEPPTDQPSEEAEPSKSPDPINSPEPSPTPKPSDKAKDTPETTNKPSVKPDSQKSPSPAPSMSIDPDTGQDHYLTDPVPSGKPLPEEPQDAVITDKQMTAYLTVSAATILDNLDKLDPEKLELVPKDGIIFAKQKVAFYEGESVFNVLQREMKKHKIHMEFENTPMYNSAYIEGINNLYEFDCGELSGWMYKVNGWFPNYGSSRYKLKQGDVIEWVYTCDLGRDVGDAYNAAGSDAS</sequence>
<protein>
    <recommendedName>
        <fullName evidence="2">Transcobalamin-like C-terminal domain-containing protein</fullName>
    </recommendedName>
</protein>
<feature type="region of interest" description="Disordered" evidence="1">
    <location>
        <begin position="40"/>
        <end position="156"/>
    </location>
</feature>
<dbReference type="Pfam" id="PF14478">
    <property type="entry name" value="DUF4430"/>
    <property type="match status" value="1"/>
</dbReference>
<dbReference type="Gene3D" id="2.170.130.30">
    <property type="match status" value="1"/>
</dbReference>
<evidence type="ECO:0000313" key="3">
    <source>
        <dbReference type="EMBL" id="GLX68069.1"/>
    </source>
</evidence>
<feature type="domain" description="Transcobalamin-like C-terminal" evidence="2">
    <location>
        <begin position="209"/>
        <end position="286"/>
    </location>
</feature>
<name>A0ABQ6GAV0_9BACL</name>
<organism evidence="3 4">
    <name type="scientific">Paenibacillus glycanilyticus</name>
    <dbReference type="NCBI Taxonomy" id="126569"/>
    <lineage>
        <taxon>Bacteria</taxon>
        <taxon>Bacillati</taxon>
        <taxon>Bacillota</taxon>
        <taxon>Bacilli</taxon>
        <taxon>Bacillales</taxon>
        <taxon>Paenibacillaceae</taxon>
        <taxon>Paenibacillus</taxon>
    </lineage>
</organism>
<evidence type="ECO:0000259" key="2">
    <source>
        <dbReference type="Pfam" id="PF14478"/>
    </source>
</evidence>
<dbReference type="RefSeq" id="WP_284238814.1">
    <property type="nucleotide sequence ID" value="NZ_BSSQ01000010.1"/>
</dbReference>
<dbReference type="InterPro" id="IPR027954">
    <property type="entry name" value="Transcobalamin-like_C"/>
</dbReference>
<dbReference type="Proteomes" id="UP001157114">
    <property type="component" value="Unassembled WGS sequence"/>
</dbReference>
<feature type="compositionally biased region" description="Polar residues" evidence="1">
    <location>
        <begin position="40"/>
        <end position="72"/>
    </location>
</feature>
<proteinExistence type="predicted"/>
<gene>
    <name evidence="3" type="ORF">MU1_24140</name>
</gene>
<keyword evidence="4" id="KW-1185">Reference proteome</keyword>
<evidence type="ECO:0000313" key="4">
    <source>
        <dbReference type="Proteomes" id="UP001157114"/>
    </source>
</evidence>
<feature type="compositionally biased region" description="Pro residues" evidence="1">
    <location>
        <begin position="89"/>
        <end position="99"/>
    </location>
</feature>
<accession>A0ABQ6GAV0</accession>
<dbReference type="EMBL" id="BSSQ01000010">
    <property type="protein sequence ID" value="GLX68069.1"/>
    <property type="molecule type" value="Genomic_DNA"/>
</dbReference>
<evidence type="ECO:0000256" key="1">
    <source>
        <dbReference type="SAM" id="MobiDB-lite"/>
    </source>
</evidence>
<reference evidence="3 4" key="1">
    <citation type="submission" date="2023-03" db="EMBL/GenBank/DDBJ databases">
        <title>Draft genome sequence of the bacteria which degrade cell wall of Tricholomamatutake.</title>
        <authorList>
            <person name="Konishi Y."/>
            <person name="Fukuta Y."/>
            <person name="Shirasaka N."/>
        </authorList>
    </citation>
    <scope>NUCLEOTIDE SEQUENCE [LARGE SCALE GENOMIC DNA]</scope>
    <source>
        <strain evidence="4">mu1</strain>
    </source>
</reference>
<comment type="caution">
    <text evidence="3">The sequence shown here is derived from an EMBL/GenBank/DDBJ whole genome shotgun (WGS) entry which is preliminary data.</text>
</comment>